<dbReference type="OrthoDB" id="2756765at2759"/>
<gene>
    <name evidence="1" type="ORF">PHACADRAFT_260370</name>
</gene>
<dbReference type="RefSeq" id="XP_007398504.1">
    <property type="nucleotide sequence ID" value="XM_007398442.1"/>
</dbReference>
<sequence>MHPCLNIDEIFQNILEHIEERLTFYALTLVCRTFLEPANNRLWMDLPGLGPLVKCLPDHLIGPSELVDFILTIIKPPLPAEWHRFQHHAHRVKSLYVDCEEYSGFAVDGVALEMLAQHHPGPVLPNVARVAWHSWAFAEYAPLFIQNTLITLEFIPTMPIDNLCLVLKHVEMNAPHLKVLELYEEAHEALEDLDVEFARTIISLKYLTRL</sequence>
<reference evidence="1 2" key="1">
    <citation type="journal article" date="2012" name="BMC Genomics">
        <title>Comparative genomics of the white-rot fungi, Phanerochaete carnosa and P. chrysosporium, to elucidate the genetic basis of the distinct wood types they colonize.</title>
        <authorList>
            <person name="Suzuki H."/>
            <person name="MacDonald J."/>
            <person name="Syed K."/>
            <person name="Salamov A."/>
            <person name="Hori C."/>
            <person name="Aerts A."/>
            <person name="Henrissat B."/>
            <person name="Wiebenga A."/>
            <person name="vanKuyk P.A."/>
            <person name="Barry K."/>
            <person name="Lindquist E."/>
            <person name="LaButti K."/>
            <person name="Lapidus A."/>
            <person name="Lucas S."/>
            <person name="Coutinho P."/>
            <person name="Gong Y."/>
            <person name="Samejima M."/>
            <person name="Mahadevan R."/>
            <person name="Abou-Zaid M."/>
            <person name="de Vries R.P."/>
            <person name="Igarashi K."/>
            <person name="Yadav J.S."/>
            <person name="Grigoriev I.V."/>
            <person name="Master E.R."/>
        </authorList>
    </citation>
    <scope>NUCLEOTIDE SEQUENCE [LARGE SCALE GENOMIC DNA]</scope>
    <source>
        <strain evidence="1 2">HHB-10118-sp</strain>
    </source>
</reference>
<organism evidence="1 2">
    <name type="scientific">Phanerochaete carnosa (strain HHB-10118-sp)</name>
    <name type="common">White-rot fungus</name>
    <name type="synonym">Peniophora carnosa</name>
    <dbReference type="NCBI Taxonomy" id="650164"/>
    <lineage>
        <taxon>Eukaryota</taxon>
        <taxon>Fungi</taxon>
        <taxon>Dikarya</taxon>
        <taxon>Basidiomycota</taxon>
        <taxon>Agaricomycotina</taxon>
        <taxon>Agaricomycetes</taxon>
        <taxon>Polyporales</taxon>
        <taxon>Phanerochaetaceae</taxon>
        <taxon>Phanerochaete</taxon>
    </lineage>
</organism>
<name>K5WTU0_PHACS</name>
<proteinExistence type="predicted"/>
<dbReference type="Proteomes" id="UP000008370">
    <property type="component" value="Unassembled WGS sequence"/>
</dbReference>
<accession>K5WTU0</accession>
<protein>
    <recommendedName>
        <fullName evidence="3">F-box domain-containing protein</fullName>
    </recommendedName>
</protein>
<evidence type="ECO:0008006" key="3">
    <source>
        <dbReference type="Google" id="ProtNLM"/>
    </source>
</evidence>
<evidence type="ECO:0000313" key="2">
    <source>
        <dbReference type="Proteomes" id="UP000008370"/>
    </source>
</evidence>
<dbReference type="STRING" id="650164.K5WTU0"/>
<evidence type="ECO:0000313" key="1">
    <source>
        <dbReference type="EMBL" id="EKM53827.1"/>
    </source>
</evidence>
<dbReference type="InParanoid" id="K5WTU0"/>
<dbReference type="HOGENOM" id="CLU_1424686_0_0_1"/>
<feature type="non-terminal residue" evidence="1">
    <location>
        <position position="210"/>
    </location>
</feature>
<dbReference type="AlphaFoldDB" id="K5WTU0"/>
<dbReference type="KEGG" id="pco:PHACADRAFT_260370"/>
<dbReference type="GeneID" id="18917716"/>
<keyword evidence="2" id="KW-1185">Reference proteome</keyword>
<dbReference type="EMBL" id="JH930474">
    <property type="protein sequence ID" value="EKM53827.1"/>
    <property type="molecule type" value="Genomic_DNA"/>
</dbReference>